<evidence type="ECO:0000256" key="1">
    <source>
        <dbReference type="SAM" id="MobiDB-lite"/>
    </source>
</evidence>
<reference evidence="2 3" key="1">
    <citation type="journal article" date="2022" name="Nat. Genet.">
        <title>Improved pea reference genome and pan-genome highlight genomic features and evolutionary characteristics.</title>
        <authorList>
            <person name="Yang T."/>
            <person name="Liu R."/>
            <person name="Luo Y."/>
            <person name="Hu S."/>
            <person name="Wang D."/>
            <person name="Wang C."/>
            <person name="Pandey M.K."/>
            <person name="Ge S."/>
            <person name="Xu Q."/>
            <person name="Li N."/>
            <person name="Li G."/>
            <person name="Huang Y."/>
            <person name="Saxena R.K."/>
            <person name="Ji Y."/>
            <person name="Li M."/>
            <person name="Yan X."/>
            <person name="He Y."/>
            <person name="Liu Y."/>
            <person name="Wang X."/>
            <person name="Xiang C."/>
            <person name="Varshney R.K."/>
            <person name="Ding H."/>
            <person name="Gao S."/>
            <person name="Zong X."/>
        </authorList>
    </citation>
    <scope>NUCLEOTIDE SEQUENCE [LARGE SCALE GENOMIC DNA]</scope>
    <source>
        <strain evidence="2 3">cv. Zhongwan 6</strain>
    </source>
</reference>
<evidence type="ECO:0000313" key="2">
    <source>
        <dbReference type="EMBL" id="KAI5402147.1"/>
    </source>
</evidence>
<dbReference type="Gramene" id="Psat06G0655900-T1">
    <property type="protein sequence ID" value="KAI5402147.1"/>
    <property type="gene ID" value="KIW84_066559"/>
</dbReference>
<dbReference type="Proteomes" id="UP001058974">
    <property type="component" value="Chromosome 6"/>
</dbReference>
<proteinExistence type="predicted"/>
<keyword evidence="3" id="KW-1185">Reference proteome</keyword>
<evidence type="ECO:0000313" key="3">
    <source>
        <dbReference type="Proteomes" id="UP001058974"/>
    </source>
</evidence>
<name>A0A9D4WI34_PEA</name>
<gene>
    <name evidence="2" type="ORF">KIW84_066559</name>
</gene>
<dbReference type="EMBL" id="JAMSHJ010000006">
    <property type="protein sequence ID" value="KAI5402147.1"/>
    <property type="molecule type" value="Genomic_DNA"/>
</dbReference>
<protein>
    <submittedName>
        <fullName evidence="2">Uncharacterized protein</fullName>
    </submittedName>
</protein>
<organism evidence="2 3">
    <name type="scientific">Pisum sativum</name>
    <name type="common">Garden pea</name>
    <name type="synonym">Lathyrus oleraceus</name>
    <dbReference type="NCBI Taxonomy" id="3888"/>
    <lineage>
        <taxon>Eukaryota</taxon>
        <taxon>Viridiplantae</taxon>
        <taxon>Streptophyta</taxon>
        <taxon>Embryophyta</taxon>
        <taxon>Tracheophyta</taxon>
        <taxon>Spermatophyta</taxon>
        <taxon>Magnoliopsida</taxon>
        <taxon>eudicotyledons</taxon>
        <taxon>Gunneridae</taxon>
        <taxon>Pentapetalae</taxon>
        <taxon>rosids</taxon>
        <taxon>fabids</taxon>
        <taxon>Fabales</taxon>
        <taxon>Fabaceae</taxon>
        <taxon>Papilionoideae</taxon>
        <taxon>50 kb inversion clade</taxon>
        <taxon>NPAAA clade</taxon>
        <taxon>Hologalegina</taxon>
        <taxon>IRL clade</taxon>
        <taxon>Fabeae</taxon>
        <taxon>Lathyrus</taxon>
    </lineage>
</organism>
<accession>A0A9D4WI34</accession>
<feature type="region of interest" description="Disordered" evidence="1">
    <location>
        <begin position="85"/>
        <end position="105"/>
    </location>
</feature>
<comment type="caution">
    <text evidence="2">The sequence shown here is derived from an EMBL/GenBank/DDBJ whole genome shotgun (WGS) entry which is preliminary data.</text>
</comment>
<sequence>MGADTVDGDEAASSNFRRLADQSDNEWIVNYDEDFENEILHFTIENEDFEAATAEGGNGINVATIEGGNEIEFATTINELEIHNLDDEFDGEEDSRLDDQNALKD</sequence>
<feature type="compositionally biased region" description="Acidic residues" evidence="1">
    <location>
        <begin position="87"/>
        <end position="96"/>
    </location>
</feature>
<dbReference type="AlphaFoldDB" id="A0A9D4WI34"/>